<keyword evidence="9" id="KW-0472">Membrane</keyword>
<keyword evidence="8" id="KW-0812">Transmembrane</keyword>
<dbReference type="AlphaFoldDB" id="A0A6J2W4V6"/>
<keyword evidence="5" id="KW-1003">Cell membrane</keyword>
<organism evidence="14 15">
    <name type="scientific">Chanos chanos</name>
    <name type="common">Milkfish</name>
    <name type="synonym">Mugil chanos</name>
    <dbReference type="NCBI Taxonomy" id="29144"/>
    <lineage>
        <taxon>Eukaryota</taxon>
        <taxon>Metazoa</taxon>
        <taxon>Chordata</taxon>
        <taxon>Craniata</taxon>
        <taxon>Vertebrata</taxon>
        <taxon>Euteleostomi</taxon>
        <taxon>Actinopterygii</taxon>
        <taxon>Neopterygii</taxon>
        <taxon>Teleostei</taxon>
        <taxon>Ostariophysi</taxon>
        <taxon>Gonorynchiformes</taxon>
        <taxon>Chanidae</taxon>
        <taxon>Chanos</taxon>
    </lineage>
</organism>
<dbReference type="GeneID" id="115819787"/>
<evidence type="ECO:0000259" key="13">
    <source>
        <dbReference type="Pfam" id="PF17708"/>
    </source>
</evidence>
<evidence type="ECO:0000256" key="10">
    <source>
        <dbReference type="ARBA" id="ARBA00023139"/>
    </source>
</evidence>
<protein>
    <submittedName>
        <fullName evidence="15">Gasdermin Eb</fullName>
    </submittedName>
</protein>
<comment type="similarity">
    <text evidence="3">Belongs to the gasdermin family.</text>
</comment>
<keyword evidence="7" id="KW-1210">Necrosis</keyword>
<dbReference type="Proteomes" id="UP000504632">
    <property type="component" value="Chromosome 8"/>
</dbReference>
<evidence type="ECO:0000256" key="7">
    <source>
        <dbReference type="ARBA" id="ARBA00022590"/>
    </source>
</evidence>
<evidence type="ECO:0000313" key="14">
    <source>
        <dbReference type="Proteomes" id="UP000504632"/>
    </source>
</evidence>
<keyword evidence="4" id="KW-1134">Transmembrane beta strand</keyword>
<dbReference type="InterPro" id="IPR041263">
    <property type="entry name" value="Gasdermin_PUB"/>
</dbReference>
<dbReference type="Pfam" id="PF04598">
    <property type="entry name" value="Gasdermin"/>
    <property type="match status" value="1"/>
</dbReference>
<dbReference type="FunCoup" id="A0A6J2W4V6">
    <property type="interactions" value="1097"/>
</dbReference>
<evidence type="ECO:0000256" key="9">
    <source>
        <dbReference type="ARBA" id="ARBA00023136"/>
    </source>
</evidence>
<evidence type="ECO:0000256" key="4">
    <source>
        <dbReference type="ARBA" id="ARBA00022452"/>
    </source>
</evidence>
<evidence type="ECO:0000256" key="2">
    <source>
        <dbReference type="ARBA" id="ARBA00004651"/>
    </source>
</evidence>
<evidence type="ECO:0000256" key="6">
    <source>
        <dbReference type="ARBA" id="ARBA00022490"/>
    </source>
</evidence>
<dbReference type="GO" id="GO:0012501">
    <property type="term" value="P:programmed cell death"/>
    <property type="evidence" value="ECO:0007669"/>
    <property type="project" value="UniProtKB-KW"/>
</dbReference>
<feature type="domain" description="Gasdermin PUB" evidence="13">
    <location>
        <begin position="271"/>
        <end position="443"/>
    </location>
</feature>
<keyword evidence="10" id="KW-0564">Palmitate</keyword>
<dbReference type="GO" id="GO:0005737">
    <property type="term" value="C:cytoplasm"/>
    <property type="evidence" value="ECO:0007669"/>
    <property type="project" value="UniProtKB-SubCell"/>
</dbReference>
<reference evidence="15" key="1">
    <citation type="submission" date="2025-08" db="UniProtKB">
        <authorList>
            <consortium name="RefSeq"/>
        </authorList>
    </citation>
    <scope>IDENTIFICATION</scope>
</reference>
<dbReference type="PANTHER" id="PTHR15207">
    <property type="entry name" value="NONSYNDROMIC HEARING IMPAIRMENT PROTEIN"/>
    <property type="match status" value="1"/>
</dbReference>
<dbReference type="InterPro" id="IPR040460">
    <property type="entry name" value="Gasdermin_pore"/>
</dbReference>
<evidence type="ECO:0000259" key="12">
    <source>
        <dbReference type="Pfam" id="PF04598"/>
    </source>
</evidence>
<proteinExistence type="inferred from homology"/>
<evidence type="ECO:0000256" key="11">
    <source>
        <dbReference type="ARBA" id="ARBA00023288"/>
    </source>
</evidence>
<dbReference type="CTD" id="335722"/>
<sequence length="478" mass="52468">MFARATTNFVSEIDPSGCLIAVSSLIDSDKLRPLSLIIKRKRFWFWQRPKYQPSDFTLNDVLTADNPITPVVTEREFVTYSESCGDSIQAKAEAKLGPGNGSIEGKDTCKLKTSFGNLKKCEVDVQKLLRDSKDRVLDLQHSLIQQTMEKKNAVFGLVKEFIVTTQPCSVTEEVQEEAGCGVFLNMSKLKRIQVSVTENGQIQTDVNVSEEIPVNTVLAYSLTELEVKSSGHYELCLLRDTSGGFEVDGPIVKKGMVGISCDPVQQSKLPLQEETAGLQTELRVMRDLPAATRSSLFQHLHTLMQDRVALSKLESIVHGLCLGESPDRVELDQMLPVLAAEVKLVLTLLEESGGAAGPQCQTSASTAVYMLISALDELPDWSLSLLSSCLTSPSLQALLLLVQGWAEQRRLCVKDSGLNALADEEVYERVCALFSSCDGAMKREEDSLIITHTHHTHQPLLLYVAITGLACLGLAPQL</sequence>
<keyword evidence="6" id="KW-0963">Cytoplasm</keyword>
<evidence type="ECO:0000256" key="1">
    <source>
        <dbReference type="ARBA" id="ARBA00004496"/>
    </source>
</evidence>
<dbReference type="InterPro" id="IPR042377">
    <property type="entry name" value="GSDME"/>
</dbReference>
<evidence type="ECO:0000256" key="3">
    <source>
        <dbReference type="ARBA" id="ARBA00009279"/>
    </source>
</evidence>
<comment type="subcellular location">
    <subcellularLocation>
        <location evidence="2">Cell membrane</location>
        <topology evidence="2">Multi-pass membrane protein</topology>
    </subcellularLocation>
    <subcellularLocation>
        <location evidence="1">Cytoplasm</location>
    </subcellularLocation>
</comment>
<dbReference type="OrthoDB" id="8815334at2759"/>
<keyword evidence="14" id="KW-1185">Reference proteome</keyword>
<accession>A0A6J2W4V6</accession>
<dbReference type="InParanoid" id="A0A6J2W4V6"/>
<dbReference type="PANTHER" id="PTHR15207:SF3">
    <property type="entry name" value="DEAFNESS, AUTOSOMAL DOMINANT 5-RELATED"/>
    <property type="match status" value="1"/>
</dbReference>
<keyword evidence="11" id="KW-0449">Lipoprotein</keyword>
<evidence type="ECO:0000256" key="5">
    <source>
        <dbReference type="ARBA" id="ARBA00022475"/>
    </source>
</evidence>
<evidence type="ECO:0000313" key="15">
    <source>
        <dbReference type="RefSeq" id="XP_030639149.1"/>
    </source>
</evidence>
<evidence type="ECO:0000256" key="8">
    <source>
        <dbReference type="ARBA" id="ARBA00022692"/>
    </source>
</evidence>
<name>A0A6J2W4V6_CHACN</name>
<dbReference type="RefSeq" id="XP_030639149.1">
    <property type="nucleotide sequence ID" value="XM_030783289.1"/>
</dbReference>
<gene>
    <name evidence="15" type="primary">gsdmeb</name>
</gene>
<dbReference type="Pfam" id="PF17708">
    <property type="entry name" value="Gasdermin_C"/>
    <property type="match status" value="1"/>
</dbReference>
<feature type="domain" description="Gasdermin pore forming" evidence="12">
    <location>
        <begin position="1"/>
        <end position="246"/>
    </location>
</feature>
<dbReference type="GO" id="GO:0005886">
    <property type="term" value="C:plasma membrane"/>
    <property type="evidence" value="ECO:0007669"/>
    <property type="project" value="UniProtKB-SubCell"/>
</dbReference>